<keyword evidence="4" id="KW-1185">Reference proteome</keyword>
<proteinExistence type="predicted"/>
<organism evidence="3 4">
    <name type="scientific">Xanthoceras sorbifolium</name>
    <dbReference type="NCBI Taxonomy" id="99658"/>
    <lineage>
        <taxon>Eukaryota</taxon>
        <taxon>Viridiplantae</taxon>
        <taxon>Streptophyta</taxon>
        <taxon>Embryophyta</taxon>
        <taxon>Tracheophyta</taxon>
        <taxon>Spermatophyta</taxon>
        <taxon>Magnoliopsida</taxon>
        <taxon>eudicotyledons</taxon>
        <taxon>Gunneridae</taxon>
        <taxon>Pentapetalae</taxon>
        <taxon>rosids</taxon>
        <taxon>malvids</taxon>
        <taxon>Sapindales</taxon>
        <taxon>Sapindaceae</taxon>
        <taxon>Xanthoceroideae</taxon>
        <taxon>Xanthoceras</taxon>
    </lineage>
</organism>
<gene>
    <name evidence="3" type="ORF">JRO89_XS14G0088400</name>
</gene>
<evidence type="ECO:0000256" key="1">
    <source>
        <dbReference type="SAM" id="Coils"/>
    </source>
</evidence>
<accession>A0ABQ8H4L1</accession>
<keyword evidence="1" id="KW-0175">Coiled coil</keyword>
<protein>
    <submittedName>
        <fullName evidence="3">Uncharacterized protein</fullName>
    </submittedName>
</protein>
<feature type="region of interest" description="Disordered" evidence="2">
    <location>
        <begin position="373"/>
        <end position="394"/>
    </location>
</feature>
<evidence type="ECO:0000313" key="4">
    <source>
        <dbReference type="Proteomes" id="UP000827721"/>
    </source>
</evidence>
<feature type="compositionally biased region" description="Basic and acidic residues" evidence="2">
    <location>
        <begin position="139"/>
        <end position="151"/>
    </location>
</feature>
<feature type="coiled-coil region" evidence="1">
    <location>
        <begin position="517"/>
        <end position="544"/>
    </location>
</feature>
<comment type="caution">
    <text evidence="3">The sequence shown here is derived from an EMBL/GenBank/DDBJ whole genome shotgun (WGS) entry which is preliminary data.</text>
</comment>
<reference evidence="3 4" key="1">
    <citation type="submission" date="2021-02" db="EMBL/GenBank/DDBJ databases">
        <title>Plant Genome Project.</title>
        <authorList>
            <person name="Zhang R.-G."/>
        </authorList>
    </citation>
    <scope>NUCLEOTIDE SEQUENCE [LARGE SCALE GENOMIC DNA]</scope>
    <source>
        <tissue evidence="3">Leaves</tissue>
    </source>
</reference>
<feature type="region of interest" description="Disordered" evidence="2">
    <location>
        <begin position="63"/>
        <end position="104"/>
    </location>
</feature>
<dbReference type="Proteomes" id="UP000827721">
    <property type="component" value="Unassembled WGS sequence"/>
</dbReference>
<feature type="region of interest" description="Disordered" evidence="2">
    <location>
        <begin position="1"/>
        <end position="42"/>
    </location>
</feature>
<evidence type="ECO:0000256" key="2">
    <source>
        <dbReference type="SAM" id="MobiDB-lite"/>
    </source>
</evidence>
<evidence type="ECO:0000313" key="3">
    <source>
        <dbReference type="EMBL" id="KAH7548246.1"/>
    </source>
</evidence>
<feature type="compositionally biased region" description="Basic and acidic residues" evidence="2">
    <location>
        <begin position="376"/>
        <end position="389"/>
    </location>
</feature>
<feature type="region of interest" description="Disordered" evidence="2">
    <location>
        <begin position="138"/>
        <end position="164"/>
    </location>
</feature>
<sequence length="607" mass="67153">MEDRVDLGSVSGQSQLIPRSDTKVGEKRSCDESEEKHEVGRKRVKMRDLDSVFQSEVYSCDYDADMSSQHSKTSKDKEARDRFESDGEEMSQVTDVPVTSDLGASQVERIGGKESTLVIDASPKPLDLISKFCVANSSARDDKPGCAESSDKPPSLLGKLNREPDNNCGSSIRIGLDLNAEDVASSVNQDAFYPRKNHNHLKSRDVSECVSSSGPLEVKDSMKIWKEMKQNGFLSSSHGGVPVQNSFISSSLGGMPPMPKQRGRKSKSDSYKKKMEIAKKENVDRFTKIAAPSGLLNELNPGIINNVRNRKQVYSIIEAIVRSEKNENHHSGFGNLNDAENMDDSGIHRHSDSCKDRPPYPASGSTLIREYSMPMDKSHPSISEDKSADGDSSMADYEDDALALKLSSSTKAFENASSFSNEESTNFTGASSLSVKAASVASQWLELLHQDIKGRLSALRRSKKRVRAVITTELPFLISKEFSSDQDNDLNVIRNSVDGLSKNAAATMHQQRWNALFDQLDRALSEEEKQLESWLNQVREMQQHCDQGLQYVHWNSGYGFQNPGSSENDFRSAKVDSSERELAVRASAASIYSTCNFFASKENVSCC</sequence>
<name>A0ABQ8H4L1_9ROSI</name>
<dbReference type="PANTHER" id="PTHR33924:SF5">
    <property type="entry name" value="CATION-TRANSPORTING ATPASE"/>
    <property type="match status" value="1"/>
</dbReference>
<feature type="compositionally biased region" description="Basic and acidic residues" evidence="2">
    <location>
        <begin position="73"/>
        <end position="85"/>
    </location>
</feature>
<feature type="region of interest" description="Disordered" evidence="2">
    <location>
        <begin position="248"/>
        <end position="271"/>
    </location>
</feature>
<dbReference type="PANTHER" id="PTHR33924">
    <property type="entry name" value="CATION-TRANSPORTING ATPASE"/>
    <property type="match status" value="1"/>
</dbReference>
<feature type="compositionally biased region" description="Basic and acidic residues" evidence="2">
    <location>
        <begin position="20"/>
        <end position="38"/>
    </location>
</feature>
<dbReference type="EMBL" id="JAFEMO010000014">
    <property type="protein sequence ID" value="KAH7548246.1"/>
    <property type="molecule type" value="Genomic_DNA"/>
</dbReference>